<accession>A0A934X654</accession>
<feature type="region of interest" description="Disordered" evidence="1">
    <location>
        <begin position="31"/>
        <end position="67"/>
    </location>
</feature>
<evidence type="ECO:0000313" key="4">
    <source>
        <dbReference type="Proteomes" id="UP000718281"/>
    </source>
</evidence>
<dbReference type="Proteomes" id="UP000718281">
    <property type="component" value="Unassembled WGS sequence"/>
</dbReference>
<proteinExistence type="predicted"/>
<name>A0A934X654_9MICO</name>
<evidence type="ECO:0000313" key="3">
    <source>
        <dbReference type="EMBL" id="MBK6300849.1"/>
    </source>
</evidence>
<feature type="compositionally biased region" description="Low complexity" evidence="1">
    <location>
        <begin position="31"/>
        <end position="54"/>
    </location>
</feature>
<organism evidence="3 4">
    <name type="scientific">Candidatus Phosphoribacter hodrii</name>
    <dbReference type="NCBI Taxonomy" id="2953743"/>
    <lineage>
        <taxon>Bacteria</taxon>
        <taxon>Bacillati</taxon>
        <taxon>Actinomycetota</taxon>
        <taxon>Actinomycetes</taxon>
        <taxon>Micrococcales</taxon>
        <taxon>Dermatophilaceae</taxon>
        <taxon>Candidatus Phosphoribacter</taxon>
    </lineage>
</organism>
<evidence type="ECO:0008006" key="5">
    <source>
        <dbReference type="Google" id="ProtNLM"/>
    </source>
</evidence>
<protein>
    <recommendedName>
        <fullName evidence="5">Lipoprotein</fullName>
    </recommendedName>
</protein>
<feature type="chain" id="PRO_5039411499" description="Lipoprotein" evidence="2">
    <location>
        <begin position="29"/>
        <end position="355"/>
    </location>
</feature>
<dbReference type="AlphaFoldDB" id="A0A934X654"/>
<comment type="caution">
    <text evidence="3">The sequence shown here is derived from an EMBL/GenBank/DDBJ whole genome shotgun (WGS) entry which is preliminary data.</text>
</comment>
<gene>
    <name evidence="3" type="ORF">IPF40_07275</name>
</gene>
<evidence type="ECO:0000256" key="1">
    <source>
        <dbReference type="SAM" id="MobiDB-lite"/>
    </source>
</evidence>
<dbReference type="EMBL" id="JADIXZ010000004">
    <property type="protein sequence ID" value="MBK6300849.1"/>
    <property type="molecule type" value="Genomic_DNA"/>
</dbReference>
<keyword evidence="2" id="KW-0732">Signal</keyword>
<evidence type="ECO:0000256" key="2">
    <source>
        <dbReference type="SAM" id="SignalP"/>
    </source>
</evidence>
<dbReference type="PROSITE" id="PS51257">
    <property type="entry name" value="PROKAR_LIPOPROTEIN"/>
    <property type="match status" value="1"/>
</dbReference>
<reference evidence="3 4" key="1">
    <citation type="submission" date="2020-10" db="EMBL/GenBank/DDBJ databases">
        <title>Connecting structure to function with the recovery of over 1000 high-quality activated sludge metagenome-assembled genomes encoding full-length rRNA genes using long-read sequencing.</title>
        <authorList>
            <person name="Singleton C.M."/>
            <person name="Petriglieri F."/>
            <person name="Kristensen J.M."/>
            <person name="Kirkegaard R.H."/>
            <person name="Michaelsen T.Y."/>
            <person name="Andersen M.H."/>
            <person name="Karst S.M."/>
            <person name="Dueholm M.S."/>
            <person name="Nielsen P.H."/>
            <person name="Albertsen M."/>
        </authorList>
    </citation>
    <scope>NUCLEOTIDE SEQUENCE [LARGE SCALE GENOMIC DNA]</scope>
    <source>
        <strain evidence="3">AalE_18-Q3-R2-46_BAT3C.188</strain>
    </source>
</reference>
<sequence>MTLHHRSRAANLAALAVTGIALSVAVSACSSSTPSTASATSKATARATATAKPSESTKPASGAVGAETPEQANAEVAKAITAQIAAAAVPGTKGKALREAAYVDQALAAATAQGKLVSTLTAAQKADLALSPTDPVVLAVSRSAAYPRVILAKATFAGSGSPALVTLVTPGADTAYRIASIARMLPSATVGKFDAVTAGSAPIGDASGLAVAPDALLAAYSAALAYPAPAAAEGPFTEDAFFAAVRKGAADQAASLGSAVTLKQTHAPAGVVAALRAATGQGAYVVAVIERKDSLTEKTANALTPSKAFTILSGKSVINKSAVLSTYEFVVFHIPASGKATVVAAAEQLYAASGT</sequence>
<feature type="signal peptide" evidence="2">
    <location>
        <begin position="1"/>
        <end position="28"/>
    </location>
</feature>